<dbReference type="InterPro" id="IPR020617">
    <property type="entry name" value="Thiolase_C"/>
</dbReference>
<dbReference type="Gene3D" id="3.40.47.10">
    <property type="match status" value="2"/>
</dbReference>
<reference evidence="8" key="1">
    <citation type="submission" date="2006-10" db="EMBL/GenBank/DDBJ databases">
        <authorList>
            <person name="Heidelberg J."/>
            <person name="Sebastian Y."/>
        </authorList>
    </citation>
    <scope>NUCLEOTIDE SEQUENCE [LARGE SCALE GENOMIC DNA]</scope>
    <source>
        <strain evidence="8">EX25</strain>
    </source>
</reference>
<dbReference type="InterPro" id="IPR020616">
    <property type="entry name" value="Thiolase_N"/>
</dbReference>
<evidence type="ECO:0000259" key="5">
    <source>
        <dbReference type="Pfam" id="PF00108"/>
    </source>
</evidence>
<dbReference type="InterPro" id="IPR020610">
    <property type="entry name" value="Thiolase_AS"/>
</dbReference>
<feature type="domain" description="Thiolase N-terminal" evidence="5">
    <location>
        <begin position="27"/>
        <end position="281"/>
    </location>
</feature>
<evidence type="ECO:0000256" key="2">
    <source>
        <dbReference type="ARBA" id="ARBA00022679"/>
    </source>
</evidence>
<feature type="domain" description="Thiolase C-terminal" evidence="6">
    <location>
        <begin position="289"/>
        <end position="421"/>
    </location>
</feature>
<dbReference type="PANTHER" id="PTHR18919">
    <property type="entry name" value="ACETYL-COA C-ACYLTRANSFERASE"/>
    <property type="match status" value="1"/>
</dbReference>
<name>A0ABM9WUM1_VIBAE</name>
<dbReference type="PROSITE" id="PS00098">
    <property type="entry name" value="THIOLASE_1"/>
    <property type="match status" value="1"/>
</dbReference>
<keyword evidence="3 4" id="KW-0012">Acyltransferase</keyword>
<evidence type="ECO:0000256" key="3">
    <source>
        <dbReference type="ARBA" id="ARBA00023315"/>
    </source>
</evidence>
<dbReference type="Pfam" id="PF00108">
    <property type="entry name" value="Thiolase_N"/>
    <property type="match status" value="1"/>
</dbReference>
<evidence type="ECO:0000313" key="8">
    <source>
        <dbReference type="Proteomes" id="UP000242664"/>
    </source>
</evidence>
<dbReference type="InterPro" id="IPR002155">
    <property type="entry name" value="Thiolase"/>
</dbReference>
<accession>A0ABM9WUM1</accession>
<dbReference type="NCBIfam" id="TIGR01930">
    <property type="entry name" value="AcCoA-C-Actrans"/>
    <property type="match status" value="1"/>
</dbReference>
<dbReference type="PANTHER" id="PTHR18919:SF164">
    <property type="entry name" value="ACETYL-COA ACETYLTRANSFERASE"/>
    <property type="match status" value="1"/>
</dbReference>
<dbReference type="PROSITE" id="PS00099">
    <property type="entry name" value="THIOLASE_3"/>
    <property type="match status" value="1"/>
</dbReference>
<sequence>MSCKGVISQSSVHIYLKGMRIMEKDIWIVSAKRTPIGRFQGKLQTYSAPQLGALAIKAAMHEVNVTSVDEVFMGCVLPAGCGQAPARQAAIGADLPMSVGCTTINKVCGSGMKSVMLAHDLIKAGTIRTAIAGGMESMTNAPYLLKEARKGMRMGHQSTYDHMFLDGLQDAYEGHLMGVYAQHVADRLKFTREHMDEWAVMSAKRALEAQERGLFADELSPIEFNTKSEQGTLDYDEHPRSIDLDKIPQLKPAFDKKGTVTAANSSAISDGAAALVLMDEETAIHQGLEPLAVIKSHATHARKPAEYTLAPVYAIEQLLSQLDWSIDEVDLWEINEAFAVVTQIAVAELGLDMSKVNIKGGACALGHPIGASGARILVTLIHSLRQLQALGTDGDLDAKKVMRGVASLCIGGGEATAIGIEIPL</sequence>
<dbReference type="Pfam" id="PF02803">
    <property type="entry name" value="Thiolase_C"/>
    <property type="match status" value="1"/>
</dbReference>
<evidence type="ECO:0000256" key="4">
    <source>
        <dbReference type="RuleBase" id="RU003557"/>
    </source>
</evidence>
<dbReference type="InterPro" id="IPR016039">
    <property type="entry name" value="Thiolase-like"/>
</dbReference>
<dbReference type="InterPro" id="IPR020615">
    <property type="entry name" value="Thiolase_acyl_enz_int_AS"/>
</dbReference>
<organism evidence="7 8">
    <name type="scientific">Vibrio antiquarius (strain Ex25)</name>
    <dbReference type="NCBI Taxonomy" id="150340"/>
    <lineage>
        <taxon>Bacteria</taxon>
        <taxon>Pseudomonadati</taxon>
        <taxon>Pseudomonadota</taxon>
        <taxon>Gammaproteobacteria</taxon>
        <taxon>Vibrionales</taxon>
        <taxon>Vibrionaceae</taxon>
        <taxon>Vibrio</taxon>
        <taxon>Vibrio diabolicus subgroup</taxon>
    </lineage>
</organism>
<dbReference type="PIRSF" id="PIRSF000429">
    <property type="entry name" value="Ac-CoA_Ac_transf"/>
    <property type="match status" value="1"/>
</dbReference>
<dbReference type="CDD" id="cd00751">
    <property type="entry name" value="thiolase"/>
    <property type="match status" value="1"/>
</dbReference>
<dbReference type="Proteomes" id="UP000242664">
    <property type="component" value="Unassembled WGS sequence"/>
</dbReference>
<evidence type="ECO:0000313" key="7">
    <source>
        <dbReference type="EMBL" id="EDN56916.1"/>
    </source>
</evidence>
<evidence type="ECO:0000256" key="1">
    <source>
        <dbReference type="ARBA" id="ARBA00010982"/>
    </source>
</evidence>
<proteinExistence type="inferred from homology"/>
<comment type="similarity">
    <text evidence="1 4">Belongs to the thiolase-like superfamily. Thiolase family.</text>
</comment>
<dbReference type="SUPFAM" id="SSF53901">
    <property type="entry name" value="Thiolase-like"/>
    <property type="match status" value="2"/>
</dbReference>
<gene>
    <name evidence="7" type="ORF">VEx25_B0395</name>
</gene>
<keyword evidence="8" id="KW-1185">Reference proteome</keyword>
<evidence type="ECO:0000259" key="6">
    <source>
        <dbReference type="Pfam" id="PF02803"/>
    </source>
</evidence>
<dbReference type="EMBL" id="DS267824">
    <property type="protein sequence ID" value="EDN56916.1"/>
    <property type="molecule type" value="Genomic_DNA"/>
</dbReference>
<keyword evidence="2 4" id="KW-0808">Transferase</keyword>
<protein>
    <submittedName>
        <fullName evidence="7">Acetyl-CoA acetyltransferase</fullName>
    </submittedName>
</protein>